<gene>
    <name evidence="2" type="ORF">GCM10009717_02670</name>
</gene>
<name>A0ABN2Q0Z9_9MICO</name>
<evidence type="ECO:0000313" key="2">
    <source>
        <dbReference type="EMBL" id="GAA1939787.1"/>
    </source>
</evidence>
<evidence type="ECO:0000313" key="3">
    <source>
        <dbReference type="Proteomes" id="UP001499954"/>
    </source>
</evidence>
<reference evidence="2 3" key="1">
    <citation type="journal article" date="2019" name="Int. J. Syst. Evol. Microbiol.">
        <title>The Global Catalogue of Microorganisms (GCM) 10K type strain sequencing project: providing services to taxonomists for standard genome sequencing and annotation.</title>
        <authorList>
            <consortium name="The Broad Institute Genomics Platform"/>
            <consortium name="The Broad Institute Genome Sequencing Center for Infectious Disease"/>
            <person name="Wu L."/>
            <person name="Ma J."/>
        </authorList>
    </citation>
    <scope>NUCLEOTIDE SEQUENCE [LARGE SCALE GENOMIC DNA]</scope>
    <source>
        <strain evidence="2 3">JCM 13584</strain>
    </source>
</reference>
<feature type="region of interest" description="Disordered" evidence="1">
    <location>
        <begin position="1"/>
        <end position="113"/>
    </location>
</feature>
<dbReference type="Proteomes" id="UP001499954">
    <property type="component" value="Unassembled WGS sequence"/>
</dbReference>
<organism evidence="2 3">
    <name type="scientific">Agromyces allii</name>
    <dbReference type="NCBI Taxonomy" id="393607"/>
    <lineage>
        <taxon>Bacteria</taxon>
        <taxon>Bacillati</taxon>
        <taxon>Actinomycetota</taxon>
        <taxon>Actinomycetes</taxon>
        <taxon>Micrococcales</taxon>
        <taxon>Microbacteriaceae</taxon>
        <taxon>Agromyces</taxon>
    </lineage>
</organism>
<proteinExistence type="predicted"/>
<keyword evidence="3" id="KW-1185">Reference proteome</keyword>
<protein>
    <submittedName>
        <fullName evidence="2">Uncharacterized protein</fullName>
    </submittedName>
</protein>
<feature type="compositionally biased region" description="Basic and acidic residues" evidence="1">
    <location>
        <begin position="81"/>
        <end position="94"/>
    </location>
</feature>
<evidence type="ECO:0000256" key="1">
    <source>
        <dbReference type="SAM" id="MobiDB-lite"/>
    </source>
</evidence>
<sequence>MREEGELREDQAEGSGHEQLEPRVTEQDEPGDHTAEGQKERADERRVEPAGAGQQTGFANDPGEGGEAAGDVKGAGARLGGPDRTEGIGVRDDGGPSWSSTSQPWVTGDHPLKMGRTLWPEHVNGLGIRPRHIPDAESIG</sequence>
<dbReference type="EMBL" id="BAAAMK010000001">
    <property type="protein sequence ID" value="GAA1939787.1"/>
    <property type="molecule type" value="Genomic_DNA"/>
</dbReference>
<feature type="compositionally biased region" description="Basic and acidic residues" evidence="1">
    <location>
        <begin position="1"/>
        <end position="48"/>
    </location>
</feature>
<comment type="caution">
    <text evidence="2">The sequence shown here is derived from an EMBL/GenBank/DDBJ whole genome shotgun (WGS) entry which is preliminary data.</text>
</comment>
<accession>A0ABN2Q0Z9</accession>